<protein>
    <submittedName>
        <fullName evidence="2">Uncharacterized protein</fullName>
    </submittedName>
</protein>
<dbReference type="AlphaFoldDB" id="A0A4R7TCI3"/>
<organism evidence="2 3">
    <name type="scientific">Kribbella voronezhensis</name>
    <dbReference type="NCBI Taxonomy" id="2512212"/>
    <lineage>
        <taxon>Bacteria</taxon>
        <taxon>Bacillati</taxon>
        <taxon>Actinomycetota</taxon>
        <taxon>Actinomycetes</taxon>
        <taxon>Propionibacteriales</taxon>
        <taxon>Kribbellaceae</taxon>
        <taxon>Kribbella</taxon>
    </lineage>
</organism>
<proteinExistence type="predicted"/>
<dbReference type="Proteomes" id="UP000295151">
    <property type="component" value="Unassembled WGS sequence"/>
</dbReference>
<accession>A0A4R7TCI3</accession>
<feature type="region of interest" description="Disordered" evidence="1">
    <location>
        <begin position="1"/>
        <end position="40"/>
    </location>
</feature>
<reference evidence="2 3" key="1">
    <citation type="submission" date="2019-03" db="EMBL/GenBank/DDBJ databases">
        <title>Genomic Encyclopedia of Type Strains, Phase III (KMG-III): the genomes of soil and plant-associated and newly described type strains.</title>
        <authorList>
            <person name="Whitman W."/>
        </authorList>
    </citation>
    <scope>NUCLEOTIDE SEQUENCE [LARGE SCALE GENOMIC DNA]</scope>
    <source>
        <strain evidence="2 3">VKM Ac-2575</strain>
    </source>
</reference>
<sequence>MRCGEPVGQDTACGRGDLDSGEGGDAGALEPEIDAADAGAQRHQMQAGHLLLLLVVLVPAPRVARMWLMTWRPIRTRSPEPSHLPQWR</sequence>
<evidence type="ECO:0000313" key="2">
    <source>
        <dbReference type="EMBL" id="TDU89176.1"/>
    </source>
</evidence>
<evidence type="ECO:0000256" key="1">
    <source>
        <dbReference type="SAM" id="MobiDB-lite"/>
    </source>
</evidence>
<name>A0A4R7TCI3_9ACTN</name>
<gene>
    <name evidence="2" type="ORF">EV138_2736</name>
</gene>
<comment type="caution">
    <text evidence="2">The sequence shown here is derived from an EMBL/GenBank/DDBJ whole genome shotgun (WGS) entry which is preliminary data.</text>
</comment>
<dbReference type="EMBL" id="SOCE01000001">
    <property type="protein sequence ID" value="TDU89176.1"/>
    <property type="molecule type" value="Genomic_DNA"/>
</dbReference>
<keyword evidence="3" id="KW-1185">Reference proteome</keyword>
<evidence type="ECO:0000313" key="3">
    <source>
        <dbReference type="Proteomes" id="UP000295151"/>
    </source>
</evidence>